<comment type="similarity">
    <text evidence="2">Belongs to the cut8/STS1 family.</text>
</comment>
<sequence length="343" mass="39578">MSTATPRRPRRIRDPTHTMHARLRLTAIPADLLPGVSRTMDIPSVENLLNRRPDGWTSPQSPDELVIQKRGRRRSIVWSPDLDANKRNNLLSLSSRERTPVKSPQASRDILKSTPRKRLSLIDICQSEFTTPEKKRKTYSLMAEVNTSQTQPIDDLMNGLQGLSHEQLVQMIMDMVHMQESGLLCKSTTLRNILLKKMPVADIQQLIQKLRVLRQNIYASLICSNEDNSAYNRAYIHLNTFEKTLIDQGRTLQDSQHWISLVHYALAAWEITKELPEWENQGHHNTTRKCFKSLSQFCAEAIRRGNFEISDLETYIARFKTISEECEEFKICLQIAKEAKQES</sequence>
<evidence type="ECO:0000256" key="2">
    <source>
        <dbReference type="ARBA" id="ARBA00006199"/>
    </source>
</evidence>
<organism evidence="5">
    <name type="scientific">Harpegnathos saltator</name>
    <name type="common">Jerdon's jumping ant</name>
    <dbReference type="NCBI Taxonomy" id="610380"/>
    <lineage>
        <taxon>Eukaryota</taxon>
        <taxon>Metazoa</taxon>
        <taxon>Ecdysozoa</taxon>
        <taxon>Arthropoda</taxon>
        <taxon>Hexapoda</taxon>
        <taxon>Insecta</taxon>
        <taxon>Pterygota</taxon>
        <taxon>Neoptera</taxon>
        <taxon>Endopterygota</taxon>
        <taxon>Hymenoptera</taxon>
        <taxon>Apocrita</taxon>
        <taxon>Aculeata</taxon>
        <taxon>Formicoidea</taxon>
        <taxon>Formicidae</taxon>
        <taxon>Ponerinae</taxon>
        <taxon>Ponerini</taxon>
        <taxon>Harpegnathos</taxon>
    </lineage>
</organism>
<dbReference type="InParanoid" id="E2B3N8"/>
<keyword evidence="3" id="KW-0539">Nucleus</keyword>
<dbReference type="OMA" id="KQQLWPG"/>
<dbReference type="FunCoup" id="E2B3N8">
    <property type="interactions" value="65"/>
</dbReference>
<evidence type="ECO:0000256" key="3">
    <source>
        <dbReference type="ARBA" id="ARBA00023242"/>
    </source>
</evidence>
<evidence type="ECO:0000313" key="4">
    <source>
        <dbReference type="EMBL" id="EFN89694.1"/>
    </source>
</evidence>
<dbReference type="Gene3D" id="1.20.58.1590">
    <property type="entry name" value="Tethering factor for nuclear proteasome Cut8/Sts1"/>
    <property type="match status" value="1"/>
</dbReference>
<dbReference type="GO" id="GO:0070628">
    <property type="term" value="F:proteasome binding"/>
    <property type="evidence" value="ECO:0007669"/>
    <property type="project" value="TreeGrafter"/>
</dbReference>
<accession>E2B3N8</accession>
<dbReference type="GO" id="GO:0071630">
    <property type="term" value="P:nuclear protein quality control by the ubiquitin-proteasome system"/>
    <property type="evidence" value="ECO:0007669"/>
    <property type="project" value="InterPro"/>
</dbReference>
<dbReference type="InterPro" id="IPR013868">
    <property type="entry name" value="Cut8/Sts1_fam"/>
</dbReference>
<dbReference type="GO" id="GO:0031144">
    <property type="term" value="P:proteasome localization"/>
    <property type="evidence" value="ECO:0007669"/>
    <property type="project" value="InterPro"/>
</dbReference>
<evidence type="ECO:0000256" key="1">
    <source>
        <dbReference type="ARBA" id="ARBA00004123"/>
    </source>
</evidence>
<protein>
    <submittedName>
        <fullName evidence="4">Uncharacterized protein</fullName>
    </submittedName>
</protein>
<name>E2B3N8_HARSA</name>
<dbReference type="EMBL" id="GL445365">
    <property type="protein sequence ID" value="EFN89694.1"/>
    <property type="molecule type" value="Genomic_DNA"/>
</dbReference>
<evidence type="ECO:0000313" key="5">
    <source>
        <dbReference type="Proteomes" id="UP000008237"/>
    </source>
</evidence>
<dbReference type="GO" id="GO:0031965">
    <property type="term" value="C:nuclear membrane"/>
    <property type="evidence" value="ECO:0007669"/>
    <property type="project" value="TreeGrafter"/>
</dbReference>
<dbReference type="AlphaFoldDB" id="E2B3N8"/>
<dbReference type="OrthoDB" id="10061064at2759"/>
<keyword evidence="5" id="KW-1185">Reference proteome</keyword>
<dbReference type="InterPro" id="IPR038422">
    <property type="entry name" value="Cut8/Sts1_sf"/>
</dbReference>
<dbReference type="Pfam" id="PF08559">
    <property type="entry name" value="Cut8"/>
    <property type="match status" value="1"/>
</dbReference>
<comment type="subcellular location">
    <subcellularLocation>
        <location evidence="1">Nucleus</location>
    </subcellularLocation>
</comment>
<dbReference type="PhylomeDB" id="E2B3N8"/>
<proteinExistence type="inferred from homology"/>
<dbReference type="PANTHER" id="PTHR28032:SF1">
    <property type="entry name" value="FI02826P"/>
    <property type="match status" value="1"/>
</dbReference>
<gene>
    <name evidence="4" type="ORF">EAI_12237</name>
</gene>
<dbReference type="PANTHER" id="PTHR28032">
    <property type="entry name" value="FI02826P"/>
    <property type="match status" value="1"/>
</dbReference>
<dbReference type="STRING" id="610380.E2B3N8"/>
<dbReference type="KEGG" id="hst:105182558"/>
<dbReference type="Proteomes" id="UP000008237">
    <property type="component" value="Unassembled WGS sequence"/>
</dbReference>
<reference evidence="4 5" key="1">
    <citation type="journal article" date="2010" name="Science">
        <title>Genomic comparison of the ants Camponotus floridanus and Harpegnathos saltator.</title>
        <authorList>
            <person name="Bonasio R."/>
            <person name="Zhang G."/>
            <person name="Ye C."/>
            <person name="Mutti N.S."/>
            <person name="Fang X."/>
            <person name="Qin N."/>
            <person name="Donahue G."/>
            <person name="Yang P."/>
            <person name="Li Q."/>
            <person name="Li C."/>
            <person name="Zhang P."/>
            <person name="Huang Z."/>
            <person name="Berger S.L."/>
            <person name="Reinberg D."/>
            <person name="Wang J."/>
            <person name="Liebig J."/>
        </authorList>
    </citation>
    <scope>NUCLEOTIDE SEQUENCE [LARGE SCALE GENOMIC DNA]</scope>
    <source>
        <strain evidence="4 5">R22 G/1</strain>
    </source>
</reference>